<feature type="region of interest" description="Disordered" evidence="1">
    <location>
        <begin position="26"/>
        <end position="53"/>
    </location>
</feature>
<evidence type="ECO:0000256" key="1">
    <source>
        <dbReference type="SAM" id="MobiDB-lite"/>
    </source>
</evidence>
<sequence length="53" mass="5832">MTLLCGSVAVSLTLTKLRTPRWSVNTGGKGHYKQAGQRWTSLPPQPYGYDATH</sequence>
<evidence type="ECO:0000313" key="2">
    <source>
        <dbReference type="EMBL" id="DAD67253.1"/>
    </source>
</evidence>
<reference evidence="2" key="1">
    <citation type="journal article" date="2021" name="Proc. Natl. Acad. Sci. U.S.A.">
        <title>A Catalog of Tens of Thousands of Viruses from Human Metagenomes Reveals Hidden Associations with Chronic Diseases.</title>
        <authorList>
            <person name="Tisza M.J."/>
            <person name="Buck C.B."/>
        </authorList>
    </citation>
    <scope>NUCLEOTIDE SEQUENCE</scope>
    <source>
        <strain evidence="2">CtXOZ1</strain>
    </source>
</reference>
<dbReference type="EMBL" id="BK014672">
    <property type="protein sequence ID" value="DAD67253.1"/>
    <property type="molecule type" value="Genomic_DNA"/>
</dbReference>
<organism evidence="2">
    <name type="scientific">Siphoviridae sp. ctXOZ1</name>
    <dbReference type="NCBI Taxonomy" id="2823585"/>
    <lineage>
        <taxon>Viruses</taxon>
        <taxon>Duplodnaviria</taxon>
        <taxon>Heunggongvirae</taxon>
        <taxon>Uroviricota</taxon>
        <taxon>Caudoviricetes</taxon>
    </lineage>
</organism>
<accession>A0A8S5LB80</accession>
<proteinExistence type="predicted"/>
<protein>
    <submittedName>
        <fullName evidence="2">Uncharacterized protein</fullName>
    </submittedName>
</protein>
<name>A0A8S5LB80_9CAUD</name>